<dbReference type="HOGENOM" id="CLU_1661353_0_0_1"/>
<proteinExistence type="predicted"/>
<gene>
    <name evidence="1" type="ORF">PAXRUDRAFT_239194</name>
</gene>
<keyword evidence="2" id="KW-1185">Reference proteome</keyword>
<reference evidence="2" key="2">
    <citation type="submission" date="2015-01" db="EMBL/GenBank/DDBJ databases">
        <title>Evolutionary Origins and Diversification of the Mycorrhizal Mutualists.</title>
        <authorList>
            <consortium name="DOE Joint Genome Institute"/>
            <consortium name="Mycorrhizal Genomics Consortium"/>
            <person name="Kohler A."/>
            <person name="Kuo A."/>
            <person name="Nagy L.G."/>
            <person name="Floudas D."/>
            <person name="Copeland A."/>
            <person name="Barry K.W."/>
            <person name="Cichocki N."/>
            <person name="Veneault-Fourrey C."/>
            <person name="LaButti K."/>
            <person name="Lindquist E.A."/>
            <person name="Lipzen A."/>
            <person name="Lundell T."/>
            <person name="Morin E."/>
            <person name="Murat C."/>
            <person name="Riley R."/>
            <person name="Ohm R."/>
            <person name="Sun H."/>
            <person name="Tunlid A."/>
            <person name="Henrissat B."/>
            <person name="Grigoriev I.V."/>
            <person name="Hibbett D.S."/>
            <person name="Martin F."/>
        </authorList>
    </citation>
    <scope>NUCLEOTIDE SEQUENCE [LARGE SCALE GENOMIC DNA]</scope>
    <source>
        <strain evidence="2">Ve08.2h10</strain>
    </source>
</reference>
<organism evidence="1 2">
    <name type="scientific">Paxillus rubicundulus Ve08.2h10</name>
    <dbReference type="NCBI Taxonomy" id="930991"/>
    <lineage>
        <taxon>Eukaryota</taxon>
        <taxon>Fungi</taxon>
        <taxon>Dikarya</taxon>
        <taxon>Basidiomycota</taxon>
        <taxon>Agaricomycotina</taxon>
        <taxon>Agaricomycetes</taxon>
        <taxon>Agaricomycetidae</taxon>
        <taxon>Boletales</taxon>
        <taxon>Paxilineae</taxon>
        <taxon>Paxillaceae</taxon>
        <taxon>Paxillus</taxon>
    </lineage>
</organism>
<dbReference type="EMBL" id="KN824943">
    <property type="protein sequence ID" value="KIK97279.1"/>
    <property type="molecule type" value="Genomic_DNA"/>
</dbReference>
<sequence length="159" mass="17845">MCASDIDIRSLRRVLSLTNNRSRKVNIAYQSDHRFLGLIDGARSAAPKHPVCNDVSACFSLQVRYHDSYRILPTRPSVVISSGFSGRQRRASLDHRHQQRIYQADLVRIFLLGLPARGVHVMSMRLLPTLYGSELLRVIRGAALMGVPCEIHNGRGGRL</sequence>
<evidence type="ECO:0000313" key="2">
    <source>
        <dbReference type="Proteomes" id="UP000054538"/>
    </source>
</evidence>
<accession>A0A0D0E6U9</accession>
<reference evidence="1 2" key="1">
    <citation type="submission" date="2014-04" db="EMBL/GenBank/DDBJ databases">
        <authorList>
            <consortium name="DOE Joint Genome Institute"/>
            <person name="Kuo A."/>
            <person name="Kohler A."/>
            <person name="Jargeat P."/>
            <person name="Nagy L.G."/>
            <person name="Floudas D."/>
            <person name="Copeland A."/>
            <person name="Barry K.W."/>
            <person name="Cichocki N."/>
            <person name="Veneault-Fourrey C."/>
            <person name="LaButti K."/>
            <person name="Lindquist E.A."/>
            <person name="Lipzen A."/>
            <person name="Lundell T."/>
            <person name="Morin E."/>
            <person name="Murat C."/>
            <person name="Sun H."/>
            <person name="Tunlid A."/>
            <person name="Henrissat B."/>
            <person name="Grigoriev I.V."/>
            <person name="Hibbett D.S."/>
            <person name="Martin F."/>
            <person name="Nordberg H.P."/>
            <person name="Cantor M.N."/>
            <person name="Hua S.X."/>
        </authorList>
    </citation>
    <scope>NUCLEOTIDE SEQUENCE [LARGE SCALE GENOMIC DNA]</scope>
    <source>
        <strain evidence="1 2">Ve08.2h10</strain>
    </source>
</reference>
<protein>
    <submittedName>
        <fullName evidence="1">Uncharacterized protein</fullName>
    </submittedName>
</protein>
<dbReference type="InParanoid" id="A0A0D0E6U9"/>
<name>A0A0D0E6U9_9AGAM</name>
<evidence type="ECO:0000313" key="1">
    <source>
        <dbReference type="EMBL" id="KIK97279.1"/>
    </source>
</evidence>
<dbReference type="AlphaFoldDB" id="A0A0D0E6U9"/>
<dbReference type="Proteomes" id="UP000054538">
    <property type="component" value="Unassembled WGS sequence"/>
</dbReference>